<dbReference type="AlphaFoldDB" id="S4YNW3"/>
<name>S4YNW3_SERPL</name>
<protein>
    <submittedName>
        <fullName evidence="2">Uncharacterized protein</fullName>
    </submittedName>
</protein>
<dbReference type="KEGG" id="sry:M621_09380"/>
<evidence type="ECO:0000313" key="2">
    <source>
        <dbReference type="EMBL" id="AGP46947.1"/>
    </source>
</evidence>
<evidence type="ECO:0000256" key="1">
    <source>
        <dbReference type="SAM" id="Phobius"/>
    </source>
</evidence>
<dbReference type="EMBL" id="CP006566">
    <property type="protein sequence ID" value="AGP46947.1"/>
    <property type="molecule type" value="Genomic_DNA"/>
</dbReference>
<dbReference type="PATRIC" id="fig|1348660.3.peg.1816"/>
<sequence>MGIDLNSKTRFLSVMVLLALVVIALDLGIADLVHSILIG</sequence>
<dbReference type="Proteomes" id="UP000014900">
    <property type="component" value="Chromosome"/>
</dbReference>
<gene>
    <name evidence="2" type="ORF">M621_09380</name>
</gene>
<accession>S4YNW3</accession>
<keyword evidence="1" id="KW-1133">Transmembrane helix</keyword>
<reference evidence="2 3" key="1">
    <citation type="journal article" date="2013" name="Genome Announc.">
        <title>Genome Sequence of Serratia plymuthica Strain S13, an Endophyte with Germination- and Plant-Growth-Promoting Activity from the Flower of Styrian Oil Pumpkin.</title>
        <authorList>
            <person name="Muller H."/>
            <person name="Furnkranz M."/>
            <person name="Grube M."/>
            <person name="Berg G."/>
        </authorList>
    </citation>
    <scope>NUCLEOTIDE SEQUENCE [LARGE SCALE GENOMIC DNA]</scope>
    <source>
        <strain evidence="2">S13</strain>
    </source>
</reference>
<evidence type="ECO:0000313" key="3">
    <source>
        <dbReference type="Proteomes" id="UP000014900"/>
    </source>
</evidence>
<keyword evidence="1" id="KW-0472">Membrane</keyword>
<keyword evidence="1" id="KW-0812">Transmembrane</keyword>
<proteinExistence type="predicted"/>
<feature type="transmembrane region" description="Helical" evidence="1">
    <location>
        <begin position="12"/>
        <end position="37"/>
    </location>
</feature>
<dbReference type="HOGENOM" id="CLU_3316870_0_0_6"/>
<organism evidence="2 3">
    <name type="scientific">Serratia plymuthica S13</name>
    <dbReference type="NCBI Taxonomy" id="1348660"/>
    <lineage>
        <taxon>Bacteria</taxon>
        <taxon>Pseudomonadati</taxon>
        <taxon>Pseudomonadota</taxon>
        <taxon>Gammaproteobacteria</taxon>
        <taxon>Enterobacterales</taxon>
        <taxon>Yersiniaceae</taxon>
        <taxon>Serratia</taxon>
    </lineage>
</organism>